<keyword evidence="8" id="KW-1185">Reference proteome</keyword>
<dbReference type="GO" id="GO:0006048">
    <property type="term" value="P:UDP-N-acetylglucosamine biosynthetic process"/>
    <property type="evidence" value="ECO:0007669"/>
    <property type="project" value="TreeGrafter"/>
</dbReference>
<proteinExistence type="inferred from homology"/>
<dbReference type="EC" id="2.7.7.23" evidence="3"/>
<dbReference type="PANTHER" id="PTHR11952:SF2">
    <property type="entry name" value="LD24639P"/>
    <property type="match status" value="1"/>
</dbReference>
<accession>A0A139AVY9</accession>
<evidence type="ECO:0000313" key="8">
    <source>
        <dbReference type="Proteomes" id="UP000070544"/>
    </source>
</evidence>
<comment type="similarity">
    <text evidence="2">Belongs to the UDPGP type 1 family.</text>
</comment>
<dbReference type="Gene3D" id="3.90.550.10">
    <property type="entry name" value="Spore Coat Polysaccharide Biosynthesis Protein SpsA, Chain A"/>
    <property type="match status" value="1"/>
</dbReference>
<dbReference type="SUPFAM" id="SSF53448">
    <property type="entry name" value="Nucleotide-diphospho-sugar transferases"/>
    <property type="match status" value="1"/>
</dbReference>
<dbReference type="AlphaFoldDB" id="A0A139AVY9"/>
<dbReference type="CDD" id="cd04193">
    <property type="entry name" value="UDPGlcNAc_PPase"/>
    <property type="match status" value="1"/>
</dbReference>
<gene>
    <name evidence="7" type="ORF">M427DRAFT_94379</name>
</gene>
<dbReference type="InterPro" id="IPR039741">
    <property type="entry name" value="UDP-sugar_pyrophosphorylase"/>
</dbReference>
<dbReference type="FunFam" id="3.90.550.10:FF:000075">
    <property type="entry name" value="Probable UDP-N-acetylglucosamine pyrophosphorylase"/>
    <property type="match status" value="1"/>
</dbReference>
<evidence type="ECO:0000256" key="2">
    <source>
        <dbReference type="ARBA" id="ARBA00010401"/>
    </source>
</evidence>
<comment type="pathway">
    <text evidence="1">Nucleotide-sugar biosynthesis; UDP-N-acetyl-alpha-D-glucosamine biosynthesis; UDP-N-acetyl-alpha-D-glucosamine from N-acetyl-alpha-D-glucosamine 1-phosphate: step 1/1.</text>
</comment>
<keyword evidence="4 7" id="KW-0808">Transferase</keyword>
<dbReference type="InterPro" id="IPR029044">
    <property type="entry name" value="Nucleotide-diphossugar_trans"/>
</dbReference>
<dbReference type="STRING" id="1344416.A0A139AVY9"/>
<name>A0A139AVY9_GONPJ</name>
<dbReference type="OrthoDB" id="532420at2759"/>
<protein>
    <recommendedName>
        <fullName evidence="3">UDP-N-acetylglucosamine diphosphorylase</fullName>
        <ecNumber evidence="3">2.7.7.23</ecNumber>
    </recommendedName>
</protein>
<evidence type="ECO:0000256" key="1">
    <source>
        <dbReference type="ARBA" id="ARBA00005208"/>
    </source>
</evidence>
<evidence type="ECO:0000256" key="4">
    <source>
        <dbReference type="ARBA" id="ARBA00022679"/>
    </source>
</evidence>
<dbReference type="OMA" id="YFQVDNP"/>
<sequence length="489" mass="52632">MSASTPTLDSIEASLGSKQSHVLTFYASLPPAEQAAFLHELASIDIDRCNTIFAKATQTPPAATAHEADLKPLPDAMVDSTIGADEAKVAKWWDTGMESIAKGECAVVLMAGGQGTRLGSSAPKGCYDISLPSHKSLFQLQAERILRLQNLASRLHGKPVVIPWYVMTSGPTRKDTEDFFKANGNWGLPAENVIVFEQGVLPAFYPDGRLLLATKGSLSLSPDGNGGIYAALRTQKVLDDMRKRGVKYVHLYGVDNCLVRVADPVFFGYCIAKGADCGAKVVRKSSPTEAAGVLAVKDGKINVVEYSEISKEMAASVHPKTGQLLFGAANIANHFYTTAFLEKVQTYEKELEYHIAHKKVKTVDLATGTGVAPTTPNAIKLELFVFDVFPHAQNFAVLEVDRKEEFSPLKNAPNTGTDDPQTSRRDILAQHRRFLEAAGATVEAAAEVELSPVVTYSGEGLKEVVKGKKVHASGAIYVASDTDLKNLVA</sequence>
<evidence type="ECO:0000256" key="6">
    <source>
        <dbReference type="ARBA" id="ARBA00048493"/>
    </source>
</evidence>
<dbReference type="Proteomes" id="UP000070544">
    <property type="component" value="Unassembled WGS sequence"/>
</dbReference>
<evidence type="ECO:0000256" key="3">
    <source>
        <dbReference type="ARBA" id="ARBA00012457"/>
    </source>
</evidence>
<dbReference type="InterPro" id="IPR002618">
    <property type="entry name" value="UDPGP_fam"/>
</dbReference>
<evidence type="ECO:0000256" key="5">
    <source>
        <dbReference type="ARBA" id="ARBA00022695"/>
    </source>
</evidence>
<evidence type="ECO:0000313" key="7">
    <source>
        <dbReference type="EMBL" id="KXS20635.1"/>
    </source>
</evidence>
<dbReference type="EMBL" id="KQ965735">
    <property type="protein sequence ID" value="KXS20635.1"/>
    <property type="molecule type" value="Genomic_DNA"/>
</dbReference>
<keyword evidence="5" id="KW-0548">Nucleotidyltransferase</keyword>
<comment type="catalytic activity">
    <reaction evidence="6">
        <text>N-acetyl-alpha-D-glucosamine 1-phosphate + UTP + H(+) = UDP-N-acetyl-alpha-D-glucosamine + diphosphate</text>
        <dbReference type="Rhea" id="RHEA:13509"/>
        <dbReference type="ChEBI" id="CHEBI:15378"/>
        <dbReference type="ChEBI" id="CHEBI:33019"/>
        <dbReference type="ChEBI" id="CHEBI:46398"/>
        <dbReference type="ChEBI" id="CHEBI:57705"/>
        <dbReference type="ChEBI" id="CHEBI:57776"/>
        <dbReference type="EC" id="2.7.7.23"/>
    </reaction>
</comment>
<dbReference type="PANTHER" id="PTHR11952">
    <property type="entry name" value="UDP- GLUCOSE PYROPHOSPHORYLASE"/>
    <property type="match status" value="1"/>
</dbReference>
<dbReference type="Pfam" id="PF01704">
    <property type="entry name" value="UDPGP"/>
    <property type="match status" value="1"/>
</dbReference>
<dbReference type="GO" id="GO:0003977">
    <property type="term" value="F:UDP-N-acetylglucosamine diphosphorylase activity"/>
    <property type="evidence" value="ECO:0007669"/>
    <property type="project" value="UniProtKB-EC"/>
</dbReference>
<organism evidence="7 8">
    <name type="scientific">Gonapodya prolifera (strain JEL478)</name>
    <name type="common">Monoblepharis prolifera</name>
    <dbReference type="NCBI Taxonomy" id="1344416"/>
    <lineage>
        <taxon>Eukaryota</taxon>
        <taxon>Fungi</taxon>
        <taxon>Fungi incertae sedis</taxon>
        <taxon>Chytridiomycota</taxon>
        <taxon>Chytridiomycota incertae sedis</taxon>
        <taxon>Monoblepharidomycetes</taxon>
        <taxon>Monoblepharidales</taxon>
        <taxon>Gonapodyaceae</taxon>
        <taxon>Gonapodya</taxon>
    </lineage>
</organism>
<reference evidence="7 8" key="1">
    <citation type="journal article" date="2015" name="Genome Biol. Evol.">
        <title>Phylogenomic analyses indicate that early fungi evolved digesting cell walls of algal ancestors of land plants.</title>
        <authorList>
            <person name="Chang Y."/>
            <person name="Wang S."/>
            <person name="Sekimoto S."/>
            <person name="Aerts A.L."/>
            <person name="Choi C."/>
            <person name="Clum A."/>
            <person name="LaButti K.M."/>
            <person name="Lindquist E.A."/>
            <person name="Yee Ngan C."/>
            <person name="Ohm R.A."/>
            <person name="Salamov A.A."/>
            <person name="Grigoriev I.V."/>
            <person name="Spatafora J.W."/>
            <person name="Berbee M.L."/>
        </authorList>
    </citation>
    <scope>NUCLEOTIDE SEQUENCE [LARGE SCALE GENOMIC DNA]</scope>
    <source>
        <strain evidence="7 8">JEL478</strain>
    </source>
</reference>